<accession>A0AAD7W5T3</accession>
<reference evidence="14" key="1">
    <citation type="journal article" date="2023" name="Science">
        <title>Genome structures resolve the early diversification of teleost fishes.</title>
        <authorList>
            <person name="Parey E."/>
            <person name="Louis A."/>
            <person name="Montfort J."/>
            <person name="Bouchez O."/>
            <person name="Roques C."/>
            <person name="Iampietro C."/>
            <person name="Lluch J."/>
            <person name="Castinel A."/>
            <person name="Donnadieu C."/>
            <person name="Desvignes T."/>
            <person name="Floi Bucao C."/>
            <person name="Jouanno E."/>
            <person name="Wen M."/>
            <person name="Mejri S."/>
            <person name="Dirks R."/>
            <person name="Jansen H."/>
            <person name="Henkel C."/>
            <person name="Chen W.J."/>
            <person name="Zahm M."/>
            <person name="Cabau C."/>
            <person name="Klopp C."/>
            <person name="Thompson A.W."/>
            <person name="Robinson-Rechavi M."/>
            <person name="Braasch I."/>
            <person name="Lecointre G."/>
            <person name="Bobe J."/>
            <person name="Postlethwait J.H."/>
            <person name="Berthelot C."/>
            <person name="Roest Crollius H."/>
            <person name="Guiguen Y."/>
        </authorList>
    </citation>
    <scope>NUCLEOTIDE SEQUENCE</scope>
    <source>
        <strain evidence="14">NC1722</strain>
    </source>
</reference>
<evidence type="ECO:0000256" key="10">
    <source>
        <dbReference type="ARBA" id="ARBA00023139"/>
    </source>
</evidence>
<evidence type="ECO:0000256" key="4">
    <source>
        <dbReference type="ARBA" id="ARBA00022511"/>
    </source>
</evidence>
<evidence type="ECO:0000256" key="12">
    <source>
        <dbReference type="ARBA" id="ARBA00023180"/>
    </source>
</evidence>
<proteinExistence type="predicted"/>
<dbReference type="PANTHER" id="PTHR10424">
    <property type="entry name" value="VIRAL ENVELOPE PROTEIN"/>
    <property type="match status" value="1"/>
</dbReference>
<comment type="subcellular location">
    <subcellularLocation>
        <location evidence="1">Host cell membrane</location>
        <topology evidence="1">Single-pass type I membrane protein</topology>
    </subcellularLocation>
    <subcellularLocation>
        <location evidence="2">Host endomembrane system</location>
        <topology evidence="2">Peripheral membrane protein</topology>
    </subcellularLocation>
    <subcellularLocation>
        <location evidence="3">Virion membrane</location>
        <topology evidence="3">Single-pass type I membrane protein</topology>
    </subcellularLocation>
</comment>
<keyword evidence="5" id="KW-0945">Host-virus interaction</keyword>
<evidence type="ECO:0000256" key="11">
    <source>
        <dbReference type="ARBA" id="ARBA00023157"/>
    </source>
</evidence>
<comment type="caution">
    <text evidence="14">The sequence shown here is derived from an EMBL/GenBank/DDBJ whole genome shotgun (WGS) entry which is preliminary data.</text>
</comment>
<evidence type="ECO:0000256" key="1">
    <source>
        <dbReference type="ARBA" id="ARBA00004402"/>
    </source>
</evidence>
<keyword evidence="11" id="KW-1015">Disulfide bond</keyword>
<evidence type="ECO:0000313" key="14">
    <source>
        <dbReference type="EMBL" id="KAJ8384822.1"/>
    </source>
</evidence>
<keyword evidence="9" id="KW-0472">Membrane</keyword>
<keyword evidence="12" id="KW-0325">Glycoprotein</keyword>
<evidence type="ECO:0000256" key="6">
    <source>
        <dbReference type="ARBA" id="ARBA00022692"/>
    </source>
</evidence>
<dbReference type="Pfam" id="PF00429">
    <property type="entry name" value="TLV_coat"/>
    <property type="match status" value="1"/>
</dbReference>
<dbReference type="EMBL" id="JAINUG010000264">
    <property type="protein sequence ID" value="KAJ8384822.1"/>
    <property type="molecule type" value="Genomic_DNA"/>
</dbReference>
<dbReference type="PANTHER" id="PTHR10424:SF81">
    <property type="entry name" value="ERVV2 PROTEIN"/>
    <property type="match status" value="1"/>
</dbReference>
<protein>
    <recommendedName>
        <fullName evidence="16">ERVV2 protein</fullName>
    </recommendedName>
</protein>
<dbReference type="Gene3D" id="1.10.287.210">
    <property type="match status" value="1"/>
</dbReference>
<evidence type="ECO:0000256" key="8">
    <source>
        <dbReference type="ARBA" id="ARBA00022989"/>
    </source>
</evidence>
<dbReference type="AlphaFoldDB" id="A0AAD7W5T3"/>
<dbReference type="SUPFAM" id="SSF58069">
    <property type="entry name" value="Virus ectodomain"/>
    <property type="match status" value="1"/>
</dbReference>
<evidence type="ECO:0000256" key="7">
    <source>
        <dbReference type="ARBA" id="ARBA00022870"/>
    </source>
</evidence>
<evidence type="ECO:0000256" key="13">
    <source>
        <dbReference type="ARBA" id="ARBA00023288"/>
    </source>
</evidence>
<keyword evidence="7" id="KW-1043">Host membrane</keyword>
<name>A0AAD7W5T3_9TELE</name>
<keyword evidence="13" id="KW-0449">Lipoprotein</keyword>
<evidence type="ECO:0000256" key="9">
    <source>
        <dbReference type="ARBA" id="ARBA00023136"/>
    </source>
</evidence>
<keyword evidence="4" id="KW-1032">Host cell membrane</keyword>
<keyword evidence="15" id="KW-1185">Reference proteome</keyword>
<keyword evidence="10" id="KW-0564">Palmitate</keyword>
<evidence type="ECO:0000256" key="2">
    <source>
        <dbReference type="ARBA" id="ARBA00004531"/>
    </source>
</evidence>
<dbReference type="InterPro" id="IPR018154">
    <property type="entry name" value="TLV/ENV_coat_polyprotein"/>
</dbReference>
<keyword evidence="8" id="KW-1133">Transmembrane helix</keyword>
<sequence length="146" mass="15872">MQPGSQKEGIPHKYRGYVLGDPWMTPGAMVGWSIFLGEGTTAALNKLHGLAWSVLKLANETEDAITSIDQEMRALRKVAIQNRMGLDILLAEKGGLCKVLGVSCCFRIPDAHENLSCIVQHLQNAIRVSPPADDSLAAWFEGWGNG</sequence>
<organism evidence="14 15">
    <name type="scientific">Aldrovandia affinis</name>
    <dbReference type="NCBI Taxonomy" id="143900"/>
    <lineage>
        <taxon>Eukaryota</taxon>
        <taxon>Metazoa</taxon>
        <taxon>Chordata</taxon>
        <taxon>Craniata</taxon>
        <taxon>Vertebrata</taxon>
        <taxon>Euteleostomi</taxon>
        <taxon>Actinopterygii</taxon>
        <taxon>Neopterygii</taxon>
        <taxon>Teleostei</taxon>
        <taxon>Notacanthiformes</taxon>
        <taxon>Halosauridae</taxon>
        <taxon>Aldrovandia</taxon>
    </lineage>
</organism>
<dbReference type="Proteomes" id="UP001221898">
    <property type="component" value="Unassembled WGS sequence"/>
</dbReference>
<evidence type="ECO:0000313" key="15">
    <source>
        <dbReference type="Proteomes" id="UP001221898"/>
    </source>
</evidence>
<gene>
    <name evidence="14" type="ORF">AAFF_G00198090</name>
</gene>
<evidence type="ECO:0008006" key="16">
    <source>
        <dbReference type="Google" id="ProtNLM"/>
    </source>
</evidence>
<evidence type="ECO:0000256" key="5">
    <source>
        <dbReference type="ARBA" id="ARBA00022581"/>
    </source>
</evidence>
<keyword evidence="6" id="KW-0812">Transmembrane</keyword>
<evidence type="ECO:0000256" key="3">
    <source>
        <dbReference type="ARBA" id="ARBA00004563"/>
    </source>
</evidence>